<sequence length="158" mass="17664">MLLIVAIYLINTFFIIRVTIASYGVYYRNFFRSSDSKAFSTLGNLMYVGTNIIDGLTNALTMRKGMHGYDVPPSSQDLFGTFLDIAGPLDMSMEGPRPRPEVNIHLQTTTKVNVYPVASRGNWRSSSTCTSTSSNTKTREQLFASSCYAAYFYKECAQ</sequence>
<keyword evidence="3" id="KW-1185">Reference proteome</keyword>
<protein>
    <submittedName>
        <fullName evidence="2">Uncharacterized protein</fullName>
    </submittedName>
</protein>
<keyword evidence="1" id="KW-0812">Transmembrane</keyword>
<organism evidence="2 3">
    <name type="scientific">Portunus trituberculatus</name>
    <name type="common">Swimming crab</name>
    <name type="synonym">Neptunus trituberculatus</name>
    <dbReference type="NCBI Taxonomy" id="210409"/>
    <lineage>
        <taxon>Eukaryota</taxon>
        <taxon>Metazoa</taxon>
        <taxon>Ecdysozoa</taxon>
        <taxon>Arthropoda</taxon>
        <taxon>Crustacea</taxon>
        <taxon>Multicrustacea</taxon>
        <taxon>Malacostraca</taxon>
        <taxon>Eumalacostraca</taxon>
        <taxon>Eucarida</taxon>
        <taxon>Decapoda</taxon>
        <taxon>Pleocyemata</taxon>
        <taxon>Brachyura</taxon>
        <taxon>Eubrachyura</taxon>
        <taxon>Portunoidea</taxon>
        <taxon>Portunidae</taxon>
        <taxon>Portuninae</taxon>
        <taxon>Portunus</taxon>
    </lineage>
</organism>
<keyword evidence="1" id="KW-1133">Transmembrane helix</keyword>
<evidence type="ECO:0000256" key="1">
    <source>
        <dbReference type="SAM" id="Phobius"/>
    </source>
</evidence>
<accession>A0A5B7GQR0</accession>
<reference evidence="2 3" key="1">
    <citation type="submission" date="2019-05" db="EMBL/GenBank/DDBJ databases">
        <title>Another draft genome of Portunus trituberculatus and its Hox gene families provides insights of decapod evolution.</title>
        <authorList>
            <person name="Jeong J.-H."/>
            <person name="Song I."/>
            <person name="Kim S."/>
            <person name="Choi T."/>
            <person name="Kim D."/>
            <person name="Ryu S."/>
            <person name="Kim W."/>
        </authorList>
    </citation>
    <scope>NUCLEOTIDE SEQUENCE [LARGE SCALE GENOMIC DNA]</scope>
    <source>
        <tissue evidence="2">Muscle</tissue>
    </source>
</reference>
<evidence type="ECO:0000313" key="2">
    <source>
        <dbReference type="EMBL" id="MPC59645.1"/>
    </source>
</evidence>
<proteinExistence type="predicted"/>
<feature type="transmembrane region" description="Helical" evidence="1">
    <location>
        <begin position="6"/>
        <end position="27"/>
    </location>
</feature>
<dbReference type="Proteomes" id="UP000324222">
    <property type="component" value="Unassembled WGS sequence"/>
</dbReference>
<name>A0A5B7GQR0_PORTR</name>
<evidence type="ECO:0000313" key="3">
    <source>
        <dbReference type="Proteomes" id="UP000324222"/>
    </source>
</evidence>
<dbReference type="AlphaFoldDB" id="A0A5B7GQR0"/>
<comment type="caution">
    <text evidence="2">The sequence shown here is derived from an EMBL/GenBank/DDBJ whole genome shotgun (WGS) entry which is preliminary data.</text>
</comment>
<keyword evidence="1" id="KW-0472">Membrane</keyword>
<gene>
    <name evidence="2" type="ORF">E2C01_053669</name>
</gene>
<dbReference type="EMBL" id="VSRR010016746">
    <property type="protein sequence ID" value="MPC59645.1"/>
    <property type="molecule type" value="Genomic_DNA"/>
</dbReference>